<comment type="function">
    <text evidence="4 5">Removes the 2'-phosphate from RNA via an intermediate in which the phosphate is ADP-ribosylated by NAD followed by a presumed transesterification to release the RNA and generate ADP-ribose 1''-2''-cyclic phosphate (APPR&gt;P). May function as an ADP-ribosylase.</text>
</comment>
<comment type="caution">
    <text evidence="6">The sequence shown here is derived from an EMBL/GenBank/DDBJ whole genome shotgun (WGS) entry which is preliminary data.</text>
</comment>
<dbReference type="Proteomes" id="UP000315540">
    <property type="component" value="Unassembled WGS sequence"/>
</dbReference>
<dbReference type="GO" id="GO:0003950">
    <property type="term" value="F:NAD+ poly-ADP-ribosyltransferase activity"/>
    <property type="evidence" value="ECO:0007669"/>
    <property type="project" value="InterPro"/>
</dbReference>
<keyword evidence="7" id="KW-1185">Reference proteome</keyword>
<dbReference type="InterPro" id="IPR002745">
    <property type="entry name" value="Ptrans_KptA/Tpt1"/>
</dbReference>
<dbReference type="InterPro" id="IPR022928">
    <property type="entry name" value="RNA_2'-PTrans_KptA"/>
</dbReference>
<protein>
    <recommendedName>
        <fullName evidence="5">Probable RNA 2'-phosphotransferase</fullName>
        <ecNumber evidence="5">2.7.1.-</ecNumber>
    </recommendedName>
</protein>
<dbReference type="HAMAP" id="MF_00299">
    <property type="entry name" value="KptA"/>
    <property type="match status" value="1"/>
</dbReference>
<dbReference type="GO" id="GO:0006388">
    <property type="term" value="P:tRNA splicing, via endonucleolytic cleavage and ligation"/>
    <property type="evidence" value="ECO:0007669"/>
    <property type="project" value="UniProtKB-UniRule"/>
</dbReference>
<dbReference type="AlphaFoldDB" id="A0A504JQ34"/>
<sequence length="181" mass="21045">MKTNHKHISKFLSLILRHDPDKIGLQLDQNGWADVSELLAKAQQQIPKLDINLLKEVVENNDKKRFAFNEDVTKIRANQGHSIHINLGYQPKQPPEFLYHGTVSKFMDAIREKGLLKMSRHHVHLSEERETATKVGARRGKPIILTIRSGEMFRNEIDFFQSENGVWLTDHVLPQYIEFKK</sequence>
<evidence type="ECO:0000256" key="2">
    <source>
        <dbReference type="ARBA" id="ARBA00022679"/>
    </source>
</evidence>
<dbReference type="EC" id="2.7.1.-" evidence="5"/>
<dbReference type="PANTHER" id="PTHR12684:SF2">
    <property type="entry name" value="TRNA 2'-PHOSPHOTRANSFERASE 1"/>
    <property type="match status" value="1"/>
</dbReference>
<proteinExistence type="inferred from homology"/>
<dbReference type="NCBIfam" id="NF002014">
    <property type="entry name" value="PRK00819.1-4"/>
    <property type="match status" value="1"/>
</dbReference>
<dbReference type="EMBL" id="VFWZ01000001">
    <property type="protein sequence ID" value="TPN88929.1"/>
    <property type="molecule type" value="Genomic_DNA"/>
</dbReference>
<dbReference type="InterPro" id="IPR042081">
    <property type="entry name" value="RNA_2'-PTrans_C"/>
</dbReference>
<evidence type="ECO:0000256" key="3">
    <source>
        <dbReference type="ARBA" id="ARBA00023027"/>
    </source>
</evidence>
<dbReference type="OrthoDB" id="4537997at2"/>
<name>A0A504JQ34_9FLAO</name>
<evidence type="ECO:0000256" key="1">
    <source>
        <dbReference type="ARBA" id="ARBA00009836"/>
    </source>
</evidence>
<dbReference type="InterPro" id="IPR042080">
    <property type="entry name" value="RNA_2'-PTrans_N"/>
</dbReference>
<dbReference type="SUPFAM" id="SSF56399">
    <property type="entry name" value="ADP-ribosylation"/>
    <property type="match status" value="1"/>
</dbReference>
<reference evidence="6 7" key="1">
    <citation type="submission" date="2019-06" db="EMBL/GenBank/DDBJ databases">
        <authorList>
            <person name="Meng X."/>
        </authorList>
    </citation>
    <scope>NUCLEOTIDE SEQUENCE [LARGE SCALE GENOMIC DNA]</scope>
    <source>
        <strain evidence="6 7">M625</strain>
    </source>
</reference>
<dbReference type="Gene3D" id="3.20.170.30">
    <property type="match status" value="1"/>
</dbReference>
<dbReference type="GO" id="GO:0000215">
    <property type="term" value="F:tRNA 2'-phosphotransferase activity"/>
    <property type="evidence" value="ECO:0007669"/>
    <property type="project" value="TreeGrafter"/>
</dbReference>
<dbReference type="Gene3D" id="1.10.10.970">
    <property type="entry name" value="RNA 2'-phosphotransferase, Tpt1/KptA family, N-terminal domain"/>
    <property type="match status" value="1"/>
</dbReference>
<evidence type="ECO:0000256" key="5">
    <source>
        <dbReference type="HAMAP-Rule" id="MF_00299"/>
    </source>
</evidence>
<evidence type="ECO:0000313" key="7">
    <source>
        <dbReference type="Proteomes" id="UP000315540"/>
    </source>
</evidence>
<evidence type="ECO:0000313" key="6">
    <source>
        <dbReference type="EMBL" id="TPN88929.1"/>
    </source>
</evidence>
<keyword evidence="2 5" id="KW-0808">Transferase</keyword>
<comment type="similarity">
    <text evidence="1 5">Belongs to the KptA/TPT1 family.</text>
</comment>
<accession>A0A504JQ34</accession>
<gene>
    <name evidence="5" type="primary">kptA</name>
    <name evidence="6" type="ORF">FHK87_01555</name>
</gene>
<dbReference type="Pfam" id="PF01885">
    <property type="entry name" value="PTS_2-RNA"/>
    <property type="match status" value="1"/>
</dbReference>
<dbReference type="PANTHER" id="PTHR12684">
    <property type="entry name" value="PUTATIVE PHOSPHOTRANSFERASE"/>
    <property type="match status" value="1"/>
</dbReference>
<dbReference type="RefSeq" id="WP_140588960.1">
    <property type="nucleotide sequence ID" value="NZ_VFWZ01000001.1"/>
</dbReference>
<evidence type="ECO:0000256" key="4">
    <source>
        <dbReference type="ARBA" id="ARBA00025212"/>
    </source>
</evidence>
<keyword evidence="3 5" id="KW-0520">NAD</keyword>
<organism evidence="6 7">
    <name type="scientific">Aquimarina algicola</name>
    <dbReference type="NCBI Taxonomy" id="2589995"/>
    <lineage>
        <taxon>Bacteria</taxon>
        <taxon>Pseudomonadati</taxon>
        <taxon>Bacteroidota</taxon>
        <taxon>Flavobacteriia</taxon>
        <taxon>Flavobacteriales</taxon>
        <taxon>Flavobacteriaceae</taxon>
        <taxon>Aquimarina</taxon>
    </lineage>
</organism>